<dbReference type="PANTHER" id="PTHR23513">
    <property type="entry name" value="INTEGRAL MEMBRANE EFFLUX PROTEIN-RELATED"/>
    <property type="match status" value="1"/>
</dbReference>
<feature type="transmembrane region" description="Helical" evidence="6">
    <location>
        <begin position="284"/>
        <end position="303"/>
    </location>
</feature>
<dbReference type="Gene3D" id="1.20.1250.20">
    <property type="entry name" value="MFS general substrate transporter like domains"/>
    <property type="match status" value="1"/>
</dbReference>
<feature type="transmembrane region" description="Helical" evidence="6">
    <location>
        <begin position="163"/>
        <end position="181"/>
    </location>
</feature>
<organism evidence="7 8">
    <name type="scientific">Sporolactobacillus shoreae</name>
    <dbReference type="NCBI Taxonomy" id="1465501"/>
    <lineage>
        <taxon>Bacteria</taxon>
        <taxon>Bacillati</taxon>
        <taxon>Bacillota</taxon>
        <taxon>Bacilli</taxon>
        <taxon>Bacillales</taxon>
        <taxon>Sporolactobacillaceae</taxon>
        <taxon>Sporolactobacillus</taxon>
    </lineage>
</organism>
<evidence type="ECO:0000256" key="3">
    <source>
        <dbReference type="ARBA" id="ARBA00022692"/>
    </source>
</evidence>
<evidence type="ECO:0000256" key="2">
    <source>
        <dbReference type="ARBA" id="ARBA00022475"/>
    </source>
</evidence>
<accession>A0A4Z0GTS2</accession>
<protein>
    <submittedName>
        <fullName evidence="7">MFS transporter</fullName>
    </submittedName>
</protein>
<dbReference type="OrthoDB" id="2287060at2"/>
<feature type="transmembrane region" description="Helical" evidence="6">
    <location>
        <begin position="12"/>
        <end position="31"/>
    </location>
</feature>
<reference evidence="7 8" key="1">
    <citation type="journal article" date="2015" name="Int. J. Syst. Evol. Microbiol.">
        <title>Sporolactobacillus shoreae sp. nov. and Sporolactobacillus spathodeae sp. nov., two spore-forming lactic acid bacteria isolated from tree barks in Thailand.</title>
        <authorList>
            <person name="Thamacharoensuk T."/>
            <person name="Kitahara M."/>
            <person name="Ohkuma M."/>
            <person name="Thongchul N."/>
            <person name="Tanasupawat S."/>
        </authorList>
    </citation>
    <scope>NUCLEOTIDE SEQUENCE [LARGE SCALE GENOMIC DNA]</scope>
    <source>
        <strain evidence="7 8">BK92</strain>
    </source>
</reference>
<keyword evidence="4 6" id="KW-1133">Transmembrane helix</keyword>
<feature type="transmembrane region" description="Helical" evidence="6">
    <location>
        <begin position="367"/>
        <end position="389"/>
    </location>
</feature>
<dbReference type="GO" id="GO:0022857">
    <property type="term" value="F:transmembrane transporter activity"/>
    <property type="evidence" value="ECO:0007669"/>
    <property type="project" value="InterPro"/>
</dbReference>
<gene>
    <name evidence="7" type="ORF">E4665_00310</name>
</gene>
<keyword evidence="2" id="KW-1003">Cell membrane</keyword>
<dbReference type="Pfam" id="PF07690">
    <property type="entry name" value="MFS_1"/>
    <property type="match status" value="1"/>
</dbReference>
<feature type="transmembrane region" description="Helical" evidence="6">
    <location>
        <begin position="224"/>
        <end position="245"/>
    </location>
</feature>
<comment type="caution">
    <text evidence="7">The sequence shown here is derived from an EMBL/GenBank/DDBJ whole genome shotgun (WGS) entry which is preliminary data.</text>
</comment>
<evidence type="ECO:0000256" key="1">
    <source>
        <dbReference type="ARBA" id="ARBA00004651"/>
    </source>
</evidence>
<proteinExistence type="predicted"/>
<dbReference type="InterPro" id="IPR011701">
    <property type="entry name" value="MFS"/>
</dbReference>
<evidence type="ECO:0000313" key="8">
    <source>
        <dbReference type="Proteomes" id="UP000298347"/>
    </source>
</evidence>
<dbReference type="AlphaFoldDB" id="A0A4Z0GTS2"/>
<feature type="transmembrane region" description="Helical" evidence="6">
    <location>
        <begin position="257"/>
        <end position="277"/>
    </location>
</feature>
<keyword evidence="3 6" id="KW-0812">Transmembrane</keyword>
<dbReference type="CDD" id="cd06173">
    <property type="entry name" value="MFS_MefA_like"/>
    <property type="match status" value="1"/>
</dbReference>
<evidence type="ECO:0000313" key="7">
    <source>
        <dbReference type="EMBL" id="TGB00155.1"/>
    </source>
</evidence>
<dbReference type="SUPFAM" id="SSF103473">
    <property type="entry name" value="MFS general substrate transporter"/>
    <property type="match status" value="1"/>
</dbReference>
<comment type="subcellular location">
    <subcellularLocation>
        <location evidence="1">Cell membrane</location>
        <topology evidence="1">Multi-pass membrane protein</topology>
    </subcellularLocation>
</comment>
<name>A0A4Z0GTS2_9BACL</name>
<keyword evidence="5 6" id="KW-0472">Membrane</keyword>
<evidence type="ECO:0000256" key="4">
    <source>
        <dbReference type="ARBA" id="ARBA00022989"/>
    </source>
</evidence>
<dbReference type="RefSeq" id="WP_135346801.1">
    <property type="nucleotide sequence ID" value="NZ_SRJD01000001.1"/>
</dbReference>
<dbReference type="InterPro" id="IPR036259">
    <property type="entry name" value="MFS_trans_sf"/>
</dbReference>
<dbReference type="PANTHER" id="PTHR23513:SF6">
    <property type="entry name" value="MAJOR FACILITATOR SUPERFAMILY ASSOCIATED DOMAIN-CONTAINING PROTEIN"/>
    <property type="match status" value="1"/>
</dbReference>
<feature type="transmembrane region" description="Helical" evidence="6">
    <location>
        <begin position="37"/>
        <end position="57"/>
    </location>
</feature>
<dbReference type="EMBL" id="SRJD01000001">
    <property type="protein sequence ID" value="TGB00155.1"/>
    <property type="molecule type" value="Genomic_DNA"/>
</dbReference>
<keyword evidence="8" id="KW-1185">Reference proteome</keyword>
<dbReference type="Proteomes" id="UP000298347">
    <property type="component" value="Unassembled WGS sequence"/>
</dbReference>
<evidence type="ECO:0000256" key="5">
    <source>
        <dbReference type="ARBA" id="ARBA00023136"/>
    </source>
</evidence>
<feature type="transmembrane region" description="Helical" evidence="6">
    <location>
        <begin position="342"/>
        <end position="361"/>
    </location>
</feature>
<evidence type="ECO:0000256" key="6">
    <source>
        <dbReference type="SAM" id="Phobius"/>
    </source>
</evidence>
<feature type="transmembrane region" description="Helical" evidence="6">
    <location>
        <begin position="138"/>
        <end position="157"/>
    </location>
</feature>
<feature type="transmembrane region" description="Helical" evidence="6">
    <location>
        <begin position="309"/>
        <end position="330"/>
    </location>
</feature>
<sequence length="417" mass="46406">MTLNFWKLLSGRVASNIGQCFYNVSLVWLIYHITRNTFYTGLTGFLVLMPMILQFLVGPLIEKFEKKKLLIATEAGQIFTVVIAFTLYSTVWHSVWALIFLTPVVAILSMFSNPAEMTLIPEFVEEGKYATANSLMNVTYQTLTIIFTSLVGVLLIYVNPLTLYVTSIVFNAAAILPFFFMHLSKNRKVADDPVRRAIRPLIAEYVHSLTGGIRNFHRSFILKFLPATIIANCVFGMLSAVLPAYAMMRGGSQWFGIYQSAETLGILMGASLAPIIQKFPLGKITIYGGIVGSVCWLLSFFSVNNYWSVLFYTVSLLFIGVTNILFVSGLQKAVPKEDLAQFFTIMTSFGGFGMPLGSLAGGQIAQLWGIVPIFISVGLSFLFISIYWLSQKILRQMPAVDKLGSGIYMVYTDSHSE</sequence>
<dbReference type="GO" id="GO:0005886">
    <property type="term" value="C:plasma membrane"/>
    <property type="evidence" value="ECO:0007669"/>
    <property type="project" value="UniProtKB-SubCell"/>
</dbReference>